<dbReference type="AlphaFoldDB" id="A0A506XSN8"/>
<gene>
    <name evidence="3" type="ORF">FJ657_07865</name>
</gene>
<evidence type="ECO:0000313" key="3">
    <source>
        <dbReference type="EMBL" id="TPW75774.1"/>
    </source>
</evidence>
<proteinExistence type="predicted"/>
<evidence type="ECO:0000256" key="2">
    <source>
        <dbReference type="SAM" id="Phobius"/>
    </source>
</evidence>
<feature type="region of interest" description="Disordered" evidence="1">
    <location>
        <begin position="1"/>
        <end position="33"/>
    </location>
</feature>
<feature type="compositionally biased region" description="Low complexity" evidence="1">
    <location>
        <begin position="9"/>
        <end position="33"/>
    </location>
</feature>
<dbReference type="Pfam" id="PF14155">
    <property type="entry name" value="DUF4307"/>
    <property type="match status" value="1"/>
</dbReference>
<keyword evidence="2" id="KW-1133">Transmembrane helix</keyword>
<organism evidence="3 4">
    <name type="scientific">Schumannella soli</name>
    <dbReference type="NCBI Taxonomy" id="2590779"/>
    <lineage>
        <taxon>Bacteria</taxon>
        <taxon>Bacillati</taxon>
        <taxon>Actinomycetota</taxon>
        <taxon>Actinomycetes</taxon>
        <taxon>Micrococcales</taxon>
        <taxon>Microbacteriaceae</taxon>
        <taxon>Schumannella</taxon>
    </lineage>
</organism>
<reference evidence="3 4" key="1">
    <citation type="submission" date="2019-06" db="EMBL/GenBank/DDBJ databases">
        <authorList>
            <person name="Li F."/>
        </authorList>
    </citation>
    <scope>NUCLEOTIDE SEQUENCE [LARGE SCALE GENOMIC DNA]</scope>
    <source>
        <strain evidence="3 4">10F1D-1</strain>
    </source>
</reference>
<accession>A0A506XSN8</accession>
<keyword evidence="2" id="KW-0472">Membrane</keyword>
<evidence type="ECO:0000256" key="1">
    <source>
        <dbReference type="SAM" id="MobiDB-lite"/>
    </source>
</evidence>
<comment type="caution">
    <text evidence="3">The sequence shown here is derived from an EMBL/GenBank/DDBJ whole genome shotgun (WGS) entry which is preliminary data.</text>
</comment>
<dbReference type="InterPro" id="IPR025443">
    <property type="entry name" value="DUF4307"/>
</dbReference>
<keyword evidence="4" id="KW-1185">Reference proteome</keyword>
<evidence type="ECO:0000313" key="4">
    <source>
        <dbReference type="Proteomes" id="UP000316252"/>
    </source>
</evidence>
<feature type="transmembrane region" description="Helical" evidence="2">
    <location>
        <begin position="57"/>
        <end position="76"/>
    </location>
</feature>
<keyword evidence="2" id="KW-0812">Transmembrane</keyword>
<sequence>MDVSTEQGAAADTSATRTSTPSAPATDASARPASPAFAAALDARYGRSPNRRTNRRILAIVGGVVLAVLVVSWVLWTGILGAKAQLEATDLGHDTTATETTVRWSLTAPVNTEVSCAVEAQNDNHGIVGWKIVRLPASDQQVRQFSETVRTSERAVTGLINRCWLS</sequence>
<dbReference type="Proteomes" id="UP000316252">
    <property type="component" value="Unassembled WGS sequence"/>
</dbReference>
<dbReference type="OrthoDB" id="4793644at2"/>
<dbReference type="EMBL" id="VHQG01000002">
    <property type="protein sequence ID" value="TPW75774.1"/>
    <property type="molecule type" value="Genomic_DNA"/>
</dbReference>
<protein>
    <submittedName>
        <fullName evidence="3">DUF4307 domain-containing protein</fullName>
    </submittedName>
</protein>
<name>A0A506XSN8_9MICO</name>